<dbReference type="EMBL" id="JXJN01018659">
    <property type="status" value="NOT_ANNOTATED_CDS"/>
    <property type="molecule type" value="Genomic_DNA"/>
</dbReference>
<organism evidence="1 2">
    <name type="scientific">Glossina palpalis gambiensis</name>
    <dbReference type="NCBI Taxonomy" id="67801"/>
    <lineage>
        <taxon>Eukaryota</taxon>
        <taxon>Metazoa</taxon>
        <taxon>Ecdysozoa</taxon>
        <taxon>Arthropoda</taxon>
        <taxon>Hexapoda</taxon>
        <taxon>Insecta</taxon>
        <taxon>Pterygota</taxon>
        <taxon>Neoptera</taxon>
        <taxon>Endopterygota</taxon>
        <taxon>Diptera</taxon>
        <taxon>Brachycera</taxon>
        <taxon>Muscomorpha</taxon>
        <taxon>Hippoboscoidea</taxon>
        <taxon>Glossinidae</taxon>
        <taxon>Glossina</taxon>
    </lineage>
</organism>
<reference evidence="1" key="2">
    <citation type="submission" date="2020-05" db="UniProtKB">
        <authorList>
            <consortium name="EnsemblMetazoa"/>
        </authorList>
    </citation>
    <scope>IDENTIFICATION</scope>
    <source>
        <strain evidence="1">IAEA</strain>
    </source>
</reference>
<accession>A0A1B0BQJ7</accession>
<sequence length="72" mass="7836">MHILPVKNFMGVLRKSRDQQQAAAAICIGESPSSATNKSVKARCVLPRDFANSVDANTNECDCRMAIGWQIA</sequence>
<dbReference type="AlphaFoldDB" id="A0A1B0BQJ7"/>
<keyword evidence="2" id="KW-1185">Reference proteome</keyword>
<evidence type="ECO:0000313" key="1">
    <source>
        <dbReference type="EnsemblMetazoa" id="GPPI037470-PA"/>
    </source>
</evidence>
<proteinExistence type="predicted"/>
<name>A0A1B0BQJ7_9MUSC</name>
<protein>
    <submittedName>
        <fullName evidence="1">Uncharacterized protein</fullName>
    </submittedName>
</protein>
<dbReference type="EnsemblMetazoa" id="GPPI037470-RA">
    <property type="protein sequence ID" value="GPPI037470-PA"/>
    <property type="gene ID" value="GPPI037470"/>
</dbReference>
<dbReference type="Proteomes" id="UP000092460">
    <property type="component" value="Unassembled WGS sequence"/>
</dbReference>
<reference evidence="2" key="1">
    <citation type="submission" date="2015-01" db="EMBL/GenBank/DDBJ databases">
        <authorList>
            <person name="Aksoy S."/>
            <person name="Warren W."/>
            <person name="Wilson R.K."/>
        </authorList>
    </citation>
    <scope>NUCLEOTIDE SEQUENCE [LARGE SCALE GENOMIC DNA]</scope>
    <source>
        <strain evidence="2">IAEA</strain>
    </source>
</reference>
<dbReference type="VEuPathDB" id="VectorBase:GPPI037470"/>
<evidence type="ECO:0000313" key="2">
    <source>
        <dbReference type="Proteomes" id="UP000092460"/>
    </source>
</evidence>